<dbReference type="AlphaFoldDB" id="A0A397W1D1"/>
<keyword evidence="3" id="KW-1185">Reference proteome</keyword>
<keyword evidence="1" id="KW-0472">Membrane</keyword>
<keyword evidence="1" id="KW-1133">Transmembrane helix</keyword>
<evidence type="ECO:0000313" key="3">
    <source>
        <dbReference type="Proteomes" id="UP000266673"/>
    </source>
</evidence>
<dbReference type="Proteomes" id="UP000266673">
    <property type="component" value="Unassembled WGS sequence"/>
</dbReference>
<protein>
    <submittedName>
        <fullName evidence="2">Uncharacterized protein</fullName>
    </submittedName>
</protein>
<keyword evidence="1" id="KW-0812">Transmembrane</keyword>
<evidence type="ECO:0000256" key="1">
    <source>
        <dbReference type="SAM" id="Phobius"/>
    </source>
</evidence>
<gene>
    <name evidence="2" type="ORF">C2G38_2060759</name>
</gene>
<feature type="non-terminal residue" evidence="2">
    <location>
        <position position="52"/>
    </location>
</feature>
<evidence type="ECO:0000313" key="2">
    <source>
        <dbReference type="EMBL" id="RIB27891.1"/>
    </source>
</evidence>
<proteinExistence type="predicted"/>
<feature type="transmembrane region" description="Helical" evidence="1">
    <location>
        <begin position="27"/>
        <end position="51"/>
    </location>
</feature>
<dbReference type="EMBL" id="QKWP01000084">
    <property type="protein sequence ID" value="RIB27891.1"/>
    <property type="molecule type" value="Genomic_DNA"/>
</dbReference>
<reference evidence="2 3" key="1">
    <citation type="submission" date="2018-06" db="EMBL/GenBank/DDBJ databases">
        <title>Comparative genomics reveals the genomic features of Rhizophagus irregularis, R. cerebriforme, R. diaphanum and Gigaspora rosea, and their symbiotic lifestyle signature.</title>
        <authorList>
            <person name="Morin E."/>
            <person name="San Clemente H."/>
            <person name="Chen E.C.H."/>
            <person name="De La Providencia I."/>
            <person name="Hainaut M."/>
            <person name="Kuo A."/>
            <person name="Kohler A."/>
            <person name="Murat C."/>
            <person name="Tang N."/>
            <person name="Roy S."/>
            <person name="Loubradou J."/>
            <person name="Henrissat B."/>
            <person name="Grigoriev I.V."/>
            <person name="Corradi N."/>
            <person name="Roux C."/>
            <person name="Martin F.M."/>
        </authorList>
    </citation>
    <scope>NUCLEOTIDE SEQUENCE [LARGE SCALE GENOMIC DNA]</scope>
    <source>
        <strain evidence="2 3">DAOM 194757</strain>
    </source>
</reference>
<name>A0A397W1D1_9GLOM</name>
<organism evidence="2 3">
    <name type="scientific">Gigaspora rosea</name>
    <dbReference type="NCBI Taxonomy" id="44941"/>
    <lineage>
        <taxon>Eukaryota</taxon>
        <taxon>Fungi</taxon>
        <taxon>Fungi incertae sedis</taxon>
        <taxon>Mucoromycota</taxon>
        <taxon>Glomeromycotina</taxon>
        <taxon>Glomeromycetes</taxon>
        <taxon>Diversisporales</taxon>
        <taxon>Gigasporaceae</taxon>
        <taxon>Gigaspora</taxon>
    </lineage>
</organism>
<comment type="caution">
    <text evidence="2">The sequence shown here is derived from an EMBL/GenBank/DDBJ whole genome shotgun (WGS) entry which is preliminary data.</text>
</comment>
<accession>A0A397W1D1</accession>
<sequence>MQQKFHHGLIDIRQFMILQKFRMNLNFYLEAVGTVLKVKYFISYVIIYLALW</sequence>